<protein>
    <submittedName>
        <fullName evidence="3">Uncharacterized protein</fullName>
    </submittedName>
</protein>
<evidence type="ECO:0000256" key="1">
    <source>
        <dbReference type="SAM" id="MobiDB-lite"/>
    </source>
</evidence>
<proteinExistence type="predicted"/>
<dbReference type="AlphaFoldDB" id="A0A6C0JNY4"/>
<dbReference type="EMBL" id="MN740430">
    <property type="protein sequence ID" value="QHU06147.1"/>
    <property type="molecule type" value="Genomic_DNA"/>
</dbReference>
<keyword evidence="2" id="KW-0472">Membrane</keyword>
<keyword evidence="2" id="KW-0812">Transmembrane</keyword>
<evidence type="ECO:0000313" key="3">
    <source>
        <dbReference type="EMBL" id="QHU06147.1"/>
    </source>
</evidence>
<sequence length="322" mass="36076">MKKIFYIFSIIVILLIIAYLAKEIRNYYFKENLSLMAMQQIRDNVQASTATEATYNDIEQQKQRVSPQPAPAPAPSPAPSPAPAPAPAPSPPPANKKVQQYDSKGNKILYININGWPVIGKDGENEILADSKNIYDIDITKTSYNDIISYDKNGNYQDVQYHDDPNSFSESKGITNTAYVVDKYGKYKELKSTGSISIPAIYNKPQNFKYGSLTYVPNYEDSVYLSRTANMYIGKPIIETASIEGGYCNYYKNNPEQLEQVCNKIDKNICASTNCCVLLGGAKCVSGTEKGPTMISNYSDKSFPNKDYYYYQSKCYGNCPKQ</sequence>
<name>A0A6C0JNY4_9ZZZZ</name>
<feature type="region of interest" description="Disordered" evidence="1">
    <location>
        <begin position="59"/>
        <end position="99"/>
    </location>
</feature>
<feature type="compositionally biased region" description="Pro residues" evidence="1">
    <location>
        <begin position="68"/>
        <end position="94"/>
    </location>
</feature>
<feature type="transmembrane region" description="Helical" evidence="2">
    <location>
        <begin position="5"/>
        <end position="21"/>
    </location>
</feature>
<reference evidence="3" key="1">
    <citation type="journal article" date="2020" name="Nature">
        <title>Giant virus diversity and host interactions through global metagenomics.</title>
        <authorList>
            <person name="Schulz F."/>
            <person name="Roux S."/>
            <person name="Paez-Espino D."/>
            <person name="Jungbluth S."/>
            <person name="Walsh D.A."/>
            <person name="Denef V.J."/>
            <person name="McMahon K.D."/>
            <person name="Konstantinidis K.T."/>
            <person name="Eloe-Fadrosh E.A."/>
            <person name="Kyrpides N.C."/>
            <person name="Woyke T."/>
        </authorList>
    </citation>
    <scope>NUCLEOTIDE SEQUENCE</scope>
    <source>
        <strain evidence="3">GVMAG-M-3300027747-57</strain>
    </source>
</reference>
<keyword evidence="2" id="KW-1133">Transmembrane helix</keyword>
<accession>A0A6C0JNY4</accession>
<evidence type="ECO:0000256" key="2">
    <source>
        <dbReference type="SAM" id="Phobius"/>
    </source>
</evidence>
<organism evidence="3">
    <name type="scientific">viral metagenome</name>
    <dbReference type="NCBI Taxonomy" id="1070528"/>
    <lineage>
        <taxon>unclassified sequences</taxon>
        <taxon>metagenomes</taxon>
        <taxon>organismal metagenomes</taxon>
    </lineage>
</organism>